<feature type="domain" description="Mitochondrial chaperone BCS1-like ATPase lid" evidence="3">
    <location>
        <begin position="1"/>
        <end position="50"/>
    </location>
</feature>
<accession>A0A0M3JFP2</accession>
<reference evidence="6" key="1">
    <citation type="submission" date="2017-02" db="UniProtKB">
        <authorList>
            <consortium name="WormBaseParasite"/>
        </authorList>
    </citation>
    <scope>IDENTIFICATION</scope>
</reference>
<dbReference type="InterPro" id="IPR057495">
    <property type="entry name" value="AAA_lid_BCS1"/>
</dbReference>
<gene>
    <name evidence="4" type="ORF">ASIM_LOCUS6228</name>
</gene>
<evidence type="ECO:0000256" key="2">
    <source>
        <dbReference type="ARBA" id="ARBA00022840"/>
    </source>
</evidence>
<keyword evidence="1" id="KW-0547">Nucleotide-binding</keyword>
<organism evidence="6">
    <name type="scientific">Anisakis simplex</name>
    <name type="common">Herring worm</name>
    <dbReference type="NCBI Taxonomy" id="6269"/>
    <lineage>
        <taxon>Eukaryota</taxon>
        <taxon>Metazoa</taxon>
        <taxon>Ecdysozoa</taxon>
        <taxon>Nematoda</taxon>
        <taxon>Chromadorea</taxon>
        <taxon>Rhabditida</taxon>
        <taxon>Spirurina</taxon>
        <taxon>Ascaridomorpha</taxon>
        <taxon>Ascaridoidea</taxon>
        <taxon>Anisakidae</taxon>
        <taxon>Anisakis</taxon>
        <taxon>Anisakis simplex complex</taxon>
    </lineage>
</organism>
<reference evidence="4 5" key="2">
    <citation type="submission" date="2018-11" db="EMBL/GenBank/DDBJ databases">
        <authorList>
            <consortium name="Pathogen Informatics"/>
        </authorList>
    </citation>
    <scope>NUCLEOTIDE SEQUENCE [LARGE SCALE GENOMIC DNA]</scope>
</reference>
<evidence type="ECO:0000313" key="6">
    <source>
        <dbReference type="WBParaSite" id="ASIM_0000644601-mRNA-1"/>
    </source>
</evidence>
<dbReference type="Pfam" id="PF25426">
    <property type="entry name" value="AAA_lid_BCS1"/>
    <property type="match status" value="1"/>
</dbReference>
<dbReference type="Proteomes" id="UP000267096">
    <property type="component" value="Unassembled WGS sequence"/>
</dbReference>
<keyword evidence="5" id="KW-1185">Reference proteome</keyword>
<evidence type="ECO:0000256" key="1">
    <source>
        <dbReference type="ARBA" id="ARBA00022741"/>
    </source>
</evidence>
<dbReference type="EMBL" id="UYRR01013258">
    <property type="protein sequence ID" value="VDK26717.1"/>
    <property type="molecule type" value="Genomic_DNA"/>
</dbReference>
<evidence type="ECO:0000259" key="3">
    <source>
        <dbReference type="Pfam" id="PF25426"/>
    </source>
</evidence>
<protein>
    <submittedName>
        <fullName evidence="6">SMI1/KNR4 family protein</fullName>
    </submittedName>
</protein>
<evidence type="ECO:0000313" key="4">
    <source>
        <dbReference type="EMBL" id="VDK26717.1"/>
    </source>
</evidence>
<dbReference type="WBParaSite" id="ASIM_0000644601-mRNA-1">
    <property type="protein sequence ID" value="ASIM_0000644601-mRNA-1"/>
    <property type="gene ID" value="ASIM_0000644601"/>
</dbReference>
<proteinExistence type="predicted"/>
<dbReference type="OrthoDB" id="10251412at2759"/>
<dbReference type="GO" id="GO:0005524">
    <property type="term" value="F:ATP binding"/>
    <property type="evidence" value="ECO:0007669"/>
    <property type="project" value="UniProtKB-KW"/>
</dbReference>
<name>A0A0M3JFP2_ANISI</name>
<keyword evidence="2" id="KW-0067">ATP-binding</keyword>
<dbReference type="AlphaFoldDB" id="A0A0M3JFP2"/>
<sequence length="83" mass="9458">MFHRFYGAETNEAMAEEFQARVTGLGVELSPAQIQGHLLLYKDDPYKAIDTRFDVYFVDERFGLGYWSIGDNTGPHCVLSFGF</sequence>
<evidence type="ECO:0000313" key="5">
    <source>
        <dbReference type="Proteomes" id="UP000267096"/>
    </source>
</evidence>